<evidence type="ECO:0000313" key="3">
    <source>
        <dbReference type="Proteomes" id="UP001476798"/>
    </source>
</evidence>
<dbReference type="SUPFAM" id="SSF81995">
    <property type="entry name" value="beta-sandwich domain of Sec23/24"/>
    <property type="match status" value="1"/>
</dbReference>
<name>A0ABV0N8M5_9TELE</name>
<dbReference type="EMBL" id="JAHRIO010030326">
    <property type="protein sequence ID" value="MEQ2167716.1"/>
    <property type="molecule type" value="Genomic_DNA"/>
</dbReference>
<sequence>MTNQSPPFGCYSYHNMQSAYQHGPVPHSDASPSHNVHSQPGYQQYSQLSAALGGLSGVPELEVDALRPVNLLQERNLLPSRPLEAPEPNLSPDLKKVNCSPQCTLTSIPQTQALLNKARLPLGLLLHPFRDLQVCLSNN</sequence>
<organism evidence="2 3">
    <name type="scientific">Goodea atripinnis</name>
    <dbReference type="NCBI Taxonomy" id="208336"/>
    <lineage>
        <taxon>Eukaryota</taxon>
        <taxon>Metazoa</taxon>
        <taxon>Chordata</taxon>
        <taxon>Craniata</taxon>
        <taxon>Vertebrata</taxon>
        <taxon>Euteleostomi</taxon>
        <taxon>Actinopterygii</taxon>
        <taxon>Neopterygii</taxon>
        <taxon>Teleostei</taxon>
        <taxon>Neoteleostei</taxon>
        <taxon>Acanthomorphata</taxon>
        <taxon>Ovalentaria</taxon>
        <taxon>Atherinomorphae</taxon>
        <taxon>Cyprinodontiformes</taxon>
        <taxon>Goodeidae</taxon>
        <taxon>Goodea</taxon>
    </lineage>
</organism>
<protein>
    <submittedName>
        <fullName evidence="2">Uncharacterized protein</fullName>
    </submittedName>
</protein>
<reference evidence="2 3" key="1">
    <citation type="submission" date="2021-06" db="EMBL/GenBank/DDBJ databases">
        <authorList>
            <person name="Palmer J.M."/>
        </authorList>
    </citation>
    <scope>NUCLEOTIDE SEQUENCE [LARGE SCALE GENOMIC DNA]</scope>
    <source>
        <strain evidence="2 3">GA_2019</strain>
        <tissue evidence="2">Muscle</tissue>
    </source>
</reference>
<comment type="caution">
    <text evidence="2">The sequence shown here is derived from an EMBL/GenBank/DDBJ whole genome shotgun (WGS) entry which is preliminary data.</text>
</comment>
<gene>
    <name evidence="2" type="ORF">GOODEAATRI_006955</name>
</gene>
<evidence type="ECO:0000256" key="1">
    <source>
        <dbReference type="SAM" id="MobiDB-lite"/>
    </source>
</evidence>
<feature type="region of interest" description="Disordered" evidence="1">
    <location>
        <begin position="21"/>
        <end position="42"/>
    </location>
</feature>
<dbReference type="Proteomes" id="UP001476798">
    <property type="component" value="Unassembled WGS sequence"/>
</dbReference>
<keyword evidence="3" id="KW-1185">Reference proteome</keyword>
<feature type="compositionally biased region" description="Polar residues" evidence="1">
    <location>
        <begin position="30"/>
        <end position="42"/>
    </location>
</feature>
<dbReference type="Gene3D" id="2.60.40.1670">
    <property type="entry name" value="beta-sandwich domain of Sec23/24"/>
    <property type="match status" value="1"/>
</dbReference>
<evidence type="ECO:0000313" key="2">
    <source>
        <dbReference type="EMBL" id="MEQ2167716.1"/>
    </source>
</evidence>
<proteinExistence type="predicted"/>
<accession>A0ABV0N8M5</accession>